<dbReference type="CDD" id="cd06662">
    <property type="entry name" value="SURF1"/>
    <property type="match status" value="1"/>
</dbReference>
<comment type="subcellular location">
    <subcellularLocation>
        <location evidence="6">Cell membrane</location>
        <topology evidence="6">Multi-pass membrane protein</topology>
    </subcellularLocation>
    <subcellularLocation>
        <location evidence="1">Membrane</location>
    </subcellularLocation>
</comment>
<evidence type="ECO:0000313" key="9">
    <source>
        <dbReference type="Proteomes" id="UP000677913"/>
    </source>
</evidence>
<gene>
    <name evidence="8" type="ORF">KGA66_00960</name>
</gene>
<protein>
    <recommendedName>
        <fullName evidence="6">SURF1-like protein</fullName>
    </recommendedName>
</protein>
<proteinExistence type="inferred from homology"/>
<keyword evidence="6" id="KW-1003">Cell membrane</keyword>
<evidence type="ECO:0000256" key="3">
    <source>
        <dbReference type="ARBA" id="ARBA00022692"/>
    </source>
</evidence>
<dbReference type="PANTHER" id="PTHR23427:SF2">
    <property type="entry name" value="SURFEIT LOCUS PROTEIN 1"/>
    <property type="match status" value="1"/>
</dbReference>
<sequence length="341" mass="36583">MRSYRFVFSPKWLAFHALTWLVLIPAFIGLGQWQRNLWRDHARSQGAVLAALAARPVPLDSKDPAGHTVARSQQWTMVSATGRYDTAHQFMARNRSQDQQPGWFVVTPLLLPDGTAVLVNQGWVRESNTGNASAAPSFPPVPSGTVTVSGSLQPDETTADTRIKDDTAQLAANEIALITRGDLAARVPYRLRDGSIRLTSSLPANTAPSAAEPVPNPTYENAMYIAYMVQWWVFAAVMPVTWFLLIRREAGDRRLAARQAAADGGEPARDGERLPADTTDTAEPADRADRADDRAEPAGPPSAGARQPVVAGALADAQPVEQGGEAVAGEKVQGLPHAVGG</sequence>
<evidence type="ECO:0000313" key="8">
    <source>
        <dbReference type="EMBL" id="MBS2961596.1"/>
    </source>
</evidence>
<evidence type="ECO:0000256" key="1">
    <source>
        <dbReference type="ARBA" id="ARBA00004370"/>
    </source>
</evidence>
<feature type="region of interest" description="Disordered" evidence="7">
    <location>
        <begin position="129"/>
        <end position="158"/>
    </location>
</feature>
<dbReference type="InterPro" id="IPR002994">
    <property type="entry name" value="Surf1/Shy1"/>
</dbReference>
<name>A0A8J8BB00_9ACTN</name>
<evidence type="ECO:0000256" key="6">
    <source>
        <dbReference type="RuleBase" id="RU363076"/>
    </source>
</evidence>
<dbReference type="Pfam" id="PF02104">
    <property type="entry name" value="SURF1"/>
    <property type="match status" value="1"/>
</dbReference>
<comment type="caution">
    <text evidence="8">The sequence shown here is derived from an EMBL/GenBank/DDBJ whole genome shotgun (WGS) entry which is preliminary data.</text>
</comment>
<keyword evidence="4 6" id="KW-1133">Transmembrane helix</keyword>
<organism evidence="8 9">
    <name type="scientific">Actinocrinis puniceicyclus</name>
    <dbReference type="NCBI Taxonomy" id="977794"/>
    <lineage>
        <taxon>Bacteria</taxon>
        <taxon>Bacillati</taxon>
        <taxon>Actinomycetota</taxon>
        <taxon>Actinomycetes</taxon>
        <taxon>Catenulisporales</taxon>
        <taxon>Actinospicaceae</taxon>
        <taxon>Actinocrinis</taxon>
    </lineage>
</organism>
<feature type="region of interest" description="Disordered" evidence="7">
    <location>
        <begin position="258"/>
        <end position="341"/>
    </location>
</feature>
<evidence type="ECO:0000256" key="2">
    <source>
        <dbReference type="ARBA" id="ARBA00007165"/>
    </source>
</evidence>
<reference evidence="8" key="1">
    <citation type="submission" date="2021-04" db="EMBL/GenBank/DDBJ databases">
        <title>Genome based classification of Actinospica acidithermotolerans sp. nov., an actinobacterium isolated from an Indonesian hot spring.</title>
        <authorList>
            <person name="Kusuma A.B."/>
            <person name="Putra K.E."/>
            <person name="Nafisah S."/>
            <person name="Loh J."/>
            <person name="Nouioui I."/>
            <person name="Goodfellow M."/>
        </authorList>
    </citation>
    <scope>NUCLEOTIDE SEQUENCE</scope>
    <source>
        <strain evidence="8">DSM 45618</strain>
    </source>
</reference>
<dbReference type="InterPro" id="IPR045214">
    <property type="entry name" value="Surf1/Surf4"/>
</dbReference>
<dbReference type="PROSITE" id="PS50895">
    <property type="entry name" value="SURF1"/>
    <property type="match status" value="1"/>
</dbReference>
<evidence type="ECO:0000256" key="4">
    <source>
        <dbReference type="ARBA" id="ARBA00022989"/>
    </source>
</evidence>
<dbReference type="Proteomes" id="UP000677913">
    <property type="component" value="Unassembled WGS sequence"/>
</dbReference>
<feature type="compositionally biased region" description="Polar residues" evidence="7">
    <location>
        <begin position="144"/>
        <end position="156"/>
    </location>
</feature>
<accession>A0A8J8BB00</accession>
<evidence type="ECO:0000256" key="5">
    <source>
        <dbReference type="ARBA" id="ARBA00023136"/>
    </source>
</evidence>
<feature type="transmembrane region" description="Helical" evidence="6">
    <location>
        <begin position="12"/>
        <end position="33"/>
    </location>
</feature>
<keyword evidence="9" id="KW-1185">Reference proteome</keyword>
<keyword evidence="5 6" id="KW-0472">Membrane</keyword>
<evidence type="ECO:0000256" key="7">
    <source>
        <dbReference type="SAM" id="MobiDB-lite"/>
    </source>
</evidence>
<keyword evidence="3 6" id="KW-0812">Transmembrane</keyword>
<dbReference type="PANTHER" id="PTHR23427">
    <property type="entry name" value="SURFEIT LOCUS PROTEIN"/>
    <property type="match status" value="1"/>
</dbReference>
<feature type="compositionally biased region" description="Basic and acidic residues" evidence="7">
    <location>
        <begin position="266"/>
        <end position="275"/>
    </location>
</feature>
<dbReference type="RefSeq" id="WP_211463423.1">
    <property type="nucleotide sequence ID" value="NZ_JAGSXH010000002.1"/>
</dbReference>
<feature type="compositionally biased region" description="Basic and acidic residues" evidence="7">
    <location>
        <begin position="284"/>
        <end position="296"/>
    </location>
</feature>
<dbReference type="GO" id="GO:0005886">
    <property type="term" value="C:plasma membrane"/>
    <property type="evidence" value="ECO:0007669"/>
    <property type="project" value="UniProtKB-SubCell"/>
</dbReference>
<feature type="transmembrane region" description="Helical" evidence="6">
    <location>
        <begin position="224"/>
        <end position="245"/>
    </location>
</feature>
<dbReference type="AlphaFoldDB" id="A0A8J8BB00"/>
<dbReference type="EMBL" id="JAGSXH010000002">
    <property type="protein sequence ID" value="MBS2961596.1"/>
    <property type="molecule type" value="Genomic_DNA"/>
</dbReference>
<comment type="similarity">
    <text evidence="2 6">Belongs to the SURF1 family.</text>
</comment>